<organism evidence="4 5">
    <name type="scientific">Acanthoscelides obtectus</name>
    <name type="common">Bean weevil</name>
    <name type="synonym">Bruchus obtectus</name>
    <dbReference type="NCBI Taxonomy" id="200917"/>
    <lineage>
        <taxon>Eukaryota</taxon>
        <taxon>Metazoa</taxon>
        <taxon>Ecdysozoa</taxon>
        <taxon>Arthropoda</taxon>
        <taxon>Hexapoda</taxon>
        <taxon>Insecta</taxon>
        <taxon>Pterygota</taxon>
        <taxon>Neoptera</taxon>
        <taxon>Endopterygota</taxon>
        <taxon>Coleoptera</taxon>
        <taxon>Polyphaga</taxon>
        <taxon>Cucujiformia</taxon>
        <taxon>Chrysomeloidea</taxon>
        <taxon>Chrysomelidae</taxon>
        <taxon>Bruchinae</taxon>
        <taxon>Bruchini</taxon>
        <taxon>Acanthoscelides</taxon>
    </lineage>
</organism>
<evidence type="ECO:0000313" key="4">
    <source>
        <dbReference type="EMBL" id="CAH1973525.1"/>
    </source>
</evidence>
<keyword evidence="2" id="KW-0479">Metal-binding</keyword>
<comment type="cofactor">
    <cofactor evidence="1">
        <name>a divalent metal cation</name>
        <dbReference type="ChEBI" id="CHEBI:60240"/>
    </cofactor>
</comment>
<gene>
    <name evidence="4" type="ORF">ACAOBT_LOCUS10595</name>
</gene>
<dbReference type="OrthoDB" id="10051449at2759"/>
<dbReference type="Pfam" id="PF13359">
    <property type="entry name" value="DDE_Tnp_4"/>
    <property type="match status" value="1"/>
</dbReference>
<name>A0A9P0PBV1_ACAOB</name>
<dbReference type="GO" id="GO:0046872">
    <property type="term" value="F:metal ion binding"/>
    <property type="evidence" value="ECO:0007669"/>
    <property type="project" value="UniProtKB-KW"/>
</dbReference>
<dbReference type="Proteomes" id="UP001152888">
    <property type="component" value="Unassembled WGS sequence"/>
</dbReference>
<dbReference type="AlphaFoldDB" id="A0A9P0PBV1"/>
<sequence length="252" mass="28671">MEILGYNQIVHEGRRVPMNALSLYVTGSHPKEYRMTLRMTAEKFDYLLGLITPLIQREDTITRDAIKLETMLEVTLNYLKLVPDTHDAWKKVANGFKARWNFPFCCGAIDGKHVLIEAPPHTGSKYFNYKGSFSVVLMAIVEHNYCSAYFKVGTKGSNSDGSIFQSIEISGALEEGLLPNGYFLVVKVKMNVSSVNKLVSAAIAIHNWLRKTSPDQYFDNAQLVDCENQYTGKIIPGQWRQEIRELRNIREE</sequence>
<evidence type="ECO:0000259" key="3">
    <source>
        <dbReference type="Pfam" id="PF13359"/>
    </source>
</evidence>
<reference evidence="4" key="1">
    <citation type="submission" date="2022-03" db="EMBL/GenBank/DDBJ databases">
        <authorList>
            <person name="Sayadi A."/>
        </authorList>
    </citation>
    <scope>NUCLEOTIDE SEQUENCE</scope>
</reference>
<evidence type="ECO:0000256" key="1">
    <source>
        <dbReference type="ARBA" id="ARBA00001968"/>
    </source>
</evidence>
<keyword evidence="5" id="KW-1185">Reference proteome</keyword>
<dbReference type="InterPro" id="IPR027806">
    <property type="entry name" value="HARBI1_dom"/>
</dbReference>
<accession>A0A9P0PBV1</accession>
<feature type="domain" description="DDE Tnp4" evidence="3">
    <location>
        <begin position="109"/>
        <end position="184"/>
    </location>
</feature>
<proteinExistence type="predicted"/>
<evidence type="ECO:0000313" key="5">
    <source>
        <dbReference type="Proteomes" id="UP001152888"/>
    </source>
</evidence>
<evidence type="ECO:0000256" key="2">
    <source>
        <dbReference type="ARBA" id="ARBA00022723"/>
    </source>
</evidence>
<comment type="caution">
    <text evidence="4">The sequence shown here is derived from an EMBL/GenBank/DDBJ whole genome shotgun (WGS) entry which is preliminary data.</text>
</comment>
<protein>
    <recommendedName>
        <fullName evidence="3">DDE Tnp4 domain-containing protein</fullName>
    </recommendedName>
</protein>
<dbReference type="EMBL" id="CAKOFQ010006810">
    <property type="protein sequence ID" value="CAH1973525.1"/>
    <property type="molecule type" value="Genomic_DNA"/>
</dbReference>